<reference evidence="14" key="1">
    <citation type="journal article" date="2019" name="Int. J. Syst. Evol. Microbiol.">
        <title>The Global Catalogue of Microorganisms (GCM) 10K type strain sequencing project: providing services to taxonomists for standard genome sequencing and annotation.</title>
        <authorList>
            <consortium name="The Broad Institute Genomics Platform"/>
            <consortium name="The Broad Institute Genome Sequencing Center for Infectious Disease"/>
            <person name="Wu L."/>
            <person name="Ma J."/>
        </authorList>
    </citation>
    <scope>NUCLEOTIDE SEQUENCE [LARGE SCALE GENOMIC DNA]</scope>
    <source>
        <strain evidence="14">CCUG 30340</strain>
    </source>
</reference>
<dbReference type="PANTHER" id="PTHR30069:SF39">
    <property type="entry name" value="BLL6183 PROTEIN"/>
    <property type="match status" value="1"/>
</dbReference>
<dbReference type="Gene3D" id="2.40.170.20">
    <property type="entry name" value="TonB-dependent receptor, beta-barrel domain"/>
    <property type="match status" value="1"/>
</dbReference>
<dbReference type="InterPro" id="IPR039426">
    <property type="entry name" value="TonB-dep_rcpt-like"/>
</dbReference>
<keyword evidence="5 9" id="KW-0798">TonB box</keyword>
<evidence type="ECO:0000313" key="14">
    <source>
        <dbReference type="Proteomes" id="UP001595886"/>
    </source>
</evidence>
<keyword evidence="10" id="KW-0732">Signal</keyword>
<dbReference type="Proteomes" id="UP001595886">
    <property type="component" value="Unassembled WGS sequence"/>
</dbReference>
<dbReference type="InterPro" id="IPR000531">
    <property type="entry name" value="Beta-barrel_TonB"/>
</dbReference>
<protein>
    <submittedName>
        <fullName evidence="13">TonB-dependent receptor</fullName>
    </submittedName>
</protein>
<dbReference type="SUPFAM" id="SSF56935">
    <property type="entry name" value="Porins"/>
    <property type="match status" value="1"/>
</dbReference>
<gene>
    <name evidence="13" type="ORF">ACFO6Q_07260</name>
</gene>
<keyword evidence="14" id="KW-1185">Reference proteome</keyword>
<evidence type="ECO:0000256" key="4">
    <source>
        <dbReference type="ARBA" id="ARBA00022692"/>
    </source>
</evidence>
<evidence type="ECO:0000256" key="2">
    <source>
        <dbReference type="ARBA" id="ARBA00022448"/>
    </source>
</evidence>
<sequence length="779" mass="84714">MPHLRRPSPRRRLAPLAAALAGLLGHAGAAEPPSTNPENVTTLDLVSVVGVTPIAGTEIAAGKLPYNVQSINDDALNRAQTLDLTDFMNRHLAGVTTNGAQNNPLQPDVQFRGFTATPLLGGSEGMSVYLDGVRVNEVFGDTVNWDLIPEAAIERMSLLAGANPVFGLNTLGGAISIQTKTGFSDPGTRFEFYGGSFGRTEATFETAGNSGSWGWYLMGNRFDEDGWRDLSPSNAKNFYGTLSWRGEGASLDLHLGHADTDLTGNGAAPAELLARDWKAVFTAPDETANRMDLVSAQGSFDLGESTRLSFNLFHREVRTRSYNGDGSDFEECEDDDDVLCEDDSDERVLDQNGEPISSEYDAINNISHRRQRSNGGTLQLSFDQPIGGMANQLVVGVDHTDGRLVFDSAVEVATLLDDRSTSPNSGLFVPEDALRVRSRTRSTGVFATDTLSITDALALTLSGRSNHTRTTIQDLTGENPDLNGRHRFSRFNPAAGLTYQWSSALNLYGGYSESTRAPTPVELTCSDEEAPCKLPNQFLSDPPLKQVVAKSWEAGVRGTLGDPGNGQHLNWHLGLFRTTNVDDILFQSTGGVQSNEGFFANVGDTRRQGIEASLSGALWEKRLRWYANYTLLDATYRSAFSENSANHPDADDDGLIFIRKGDRIPSLPRHSVKLGADFALTPAFGIGGDLIANSGQYLRGDEANLLGKTGGYAVLNLRANYVFNRHFSLFARVDNVFDRRYHTFGTLGEPDEVFPDFEDPRFYGAAQPRGAWVGFRLAL</sequence>
<keyword evidence="7 8" id="KW-0998">Cell outer membrane</keyword>
<proteinExistence type="inferred from homology"/>
<organism evidence="13 14">
    <name type="scientific">Dokdonella ginsengisoli</name>
    <dbReference type="NCBI Taxonomy" id="363846"/>
    <lineage>
        <taxon>Bacteria</taxon>
        <taxon>Pseudomonadati</taxon>
        <taxon>Pseudomonadota</taxon>
        <taxon>Gammaproteobacteria</taxon>
        <taxon>Lysobacterales</taxon>
        <taxon>Rhodanobacteraceae</taxon>
        <taxon>Dokdonella</taxon>
    </lineage>
</organism>
<evidence type="ECO:0000313" key="13">
    <source>
        <dbReference type="EMBL" id="MFC4820115.1"/>
    </source>
</evidence>
<dbReference type="InterPro" id="IPR037066">
    <property type="entry name" value="Plug_dom_sf"/>
</dbReference>
<dbReference type="Pfam" id="PF00593">
    <property type="entry name" value="TonB_dep_Rec_b-barrel"/>
    <property type="match status" value="1"/>
</dbReference>
<dbReference type="InterPro" id="IPR012910">
    <property type="entry name" value="Plug_dom"/>
</dbReference>
<feature type="chain" id="PRO_5047028653" evidence="10">
    <location>
        <begin position="30"/>
        <end position="779"/>
    </location>
</feature>
<dbReference type="RefSeq" id="WP_380019942.1">
    <property type="nucleotide sequence ID" value="NZ_JBHSHD010000006.1"/>
</dbReference>
<dbReference type="CDD" id="cd01347">
    <property type="entry name" value="ligand_gated_channel"/>
    <property type="match status" value="1"/>
</dbReference>
<name>A0ABV9QU15_9GAMM</name>
<accession>A0ABV9QU15</accession>
<evidence type="ECO:0000259" key="12">
    <source>
        <dbReference type="Pfam" id="PF07715"/>
    </source>
</evidence>
<feature type="domain" description="TonB-dependent receptor plug" evidence="12">
    <location>
        <begin position="63"/>
        <end position="174"/>
    </location>
</feature>
<comment type="caution">
    <text evidence="13">The sequence shown here is derived from an EMBL/GenBank/DDBJ whole genome shotgun (WGS) entry which is preliminary data.</text>
</comment>
<keyword evidence="2 8" id="KW-0813">Transport</keyword>
<dbReference type="PANTHER" id="PTHR30069">
    <property type="entry name" value="TONB-DEPENDENT OUTER MEMBRANE RECEPTOR"/>
    <property type="match status" value="1"/>
</dbReference>
<keyword evidence="4 8" id="KW-0812">Transmembrane</keyword>
<dbReference type="Gene3D" id="2.170.130.10">
    <property type="entry name" value="TonB-dependent receptor, plug domain"/>
    <property type="match status" value="1"/>
</dbReference>
<feature type="signal peptide" evidence="10">
    <location>
        <begin position="1"/>
        <end position="29"/>
    </location>
</feature>
<dbReference type="PROSITE" id="PS52016">
    <property type="entry name" value="TONB_DEPENDENT_REC_3"/>
    <property type="match status" value="1"/>
</dbReference>
<evidence type="ECO:0000256" key="3">
    <source>
        <dbReference type="ARBA" id="ARBA00022452"/>
    </source>
</evidence>
<evidence type="ECO:0000259" key="11">
    <source>
        <dbReference type="Pfam" id="PF00593"/>
    </source>
</evidence>
<evidence type="ECO:0000256" key="7">
    <source>
        <dbReference type="ARBA" id="ARBA00023237"/>
    </source>
</evidence>
<dbReference type="Pfam" id="PF07715">
    <property type="entry name" value="Plug"/>
    <property type="match status" value="1"/>
</dbReference>
<dbReference type="EMBL" id="JBHSHD010000006">
    <property type="protein sequence ID" value="MFC4820115.1"/>
    <property type="molecule type" value="Genomic_DNA"/>
</dbReference>
<evidence type="ECO:0000256" key="5">
    <source>
        <dbReference type="ARBA" id="ARBA00023077"/>
    </source>
</evidence>
<keyword evidence="13" id="KW-0675">Receptor</keyword>
<evidence type="ECO:0000256" key="1">
    <source>
        <dbReference type="ARBA" id="ARBA00004571"/>
    </source>
</evidence>
<evidence type="ECO:0000256" key="6">
    <source>
        <dbReference type="ARBA" id="ARBA00023136"/>
    </source>
</evidence>
<keyword evidence="3 8" id="KW-1134">Transmembrane beta strand</keyword>
<feature type="domain" description="TonB-dependent receptor-like beta-barrel" evidence="11">
    <location>
        <begin position="274"/>
        <end position="736"/>
    </location>
</feature>
<comment type="similarity">
    <text evidence="8 9">Belongs to the TonB-dependent receptor family.</text>
</comment>
<comment type="subcellular location">
    <subcellularLocation>
        <location evidence="1 8">Cell outer membrane</location>
        <topology evidence="1 8">Multi-pass membrane protein</topology>
    </subcellularLocation>
</comment>
<keyword evidence="6 8" id="KW-0472">Membrane</keyword>
<evidence type="ECO:0000256" key="10">
    <source>
        <dbReference type="SAM" id="SignalP"/>
    </source>
</evidence>
<evidence type="ECO:0000256" key="9">
    <source>
        <dbReference type="RuleBase" id="RU003357"/>
    </source>
</evidence>
<evidence type="ECO:0000256" key="8">
    <source>
        <dbReference type="PROSITE-ProRule" id="PRU01360"/>
    </source>
</evidence>
<dbReference type="InterPro" id="IPR036942">
    <property type="entry name" value="Beta-barrel_TonB_sf"/>
</dbReference>